<comment type="caution">
    <text evidence="7">The sequence shown here is derived from an EMBL/GenBank/DDBJ whole genome shotgun (WGS) entry which is preliminary data.</text>
</comment>
<keyword evidence="3 5" id="KW-0687">Ribonucleoprotein</keyword>
<dbReference type="GO" id="GO:0003735">
    <property type="term" value="F:structural constituent of ribosome"/>
    <property type="evidence" value="ECO:0007669"/>
    <property type="project" value="InterPro"/>
</dbReference>
<evidence type="ECO:0000256" key="3">
    <source>
        <dbReference type="ARBA" id="ARBA00023274"/>
    </source>
</evidence>
<dbReference type="GO" id="GO:0005840">
    <property type="term" value="C:ribosome"/>
    <property type="evidence" value="ECO:0007669"/>
    <property type="project" value="UniProtKB-KW"/>
</dbReference>
<dbReference type="SUPFAM" id="SSF74731">
    <property type="entry name" value="Ribosomal protein L20"/>
    <property type="match status" value="1"/>
</dbReference>
<evidence type="ECO:0000313" key="7">
    <source>
        <dbReference type="EMBL" id="OGZ33633.1"/>
    </source>
</evidence>
<name>A0A1G2F6L8_9BACT</name>
<dbReference type="EMBL" id="MHMW01000028">
    <property type="protein sequence ID" value="OGZ33633.1"/>
    <property type="molecule type" value="Genomic_DNA"/>
</dbReference>
<dbReference type="FunFam" id="1.10.1900.20:FF:000001">
    <property type="entry name" value="50S ribosomal protein L20"/>
    <property type="match status" value="1"/>
</dbReference>
<keyword evidence="2 5" id="KW-0689">Ribosomal protein</keyword>
<dbReference type="STRING" id="1801992.A2Y98_01725"/>
<dbReference type="GO" id="GO:0006412">
    <property type="term" value="P:translation"/>
    <property type="evidence" value="ECO:0007669"/>
    <property type="project" value="InterPro"/>
</dbReference>
<dbReference type="GO" id="GO:1990904">
    <property type="term" value="C:ribonucleoprotein complex"/>
    <property type="evidence" value="ECO:0007669"/>
    <property type="project" value="UniProtKB-KW"/>
</dbReference>
<protein>
    <recommendedName>
        <fullName evidence="4 5">Large ribosomal subunit protein bL20</fullName>
    </recommendedName>
</protein>
<dbReference type="CDD" id="cd07026">
    <property type="entry name" value="Ribosomal_L20"/>
    <property type="match status" value="1"/>
</dbReference>
<sequence>MSRVKRAVHARKKRRKILKMAKGYMWSRSSRYRQAKDAVRHALSRAYFDRRKKKADFRGLWNIQVNAACRELGITYSRFINALKKNNILLDRKILANLAQNNSETFKKIVEFATK</sequence>
<dbReference type="Gene3D" id="1.10.1900.20">
    <property type="entry name" value="Ribosomal protein L20"/>
    <property type="match status" value="1"/>
</dbReference>
<dbReference type="AlphaFoldDB" id="A0A1G2F6L8"/>
<dbReference type="PANTHER" id="PTHR10986">
    <property type="entry name" value="39S RIBOSOMAL PROTEIN L20"/>
    <property type="match status" value="1"/>
</dbReference>
<dbReference type="HAMAP" id="MF_00382">
    <property type="entry name" value="Ribosomal_bL20"/>
    <property type="match status" value="1"/>
</dbReference>
<comment type="similarity">
    <text evidence="1 5 6">Belongs to the bacterial ribosomal protein bL20 family.</text>
</comment>
<evidence type="ECO:0000256" key="4">
    <source>
        <dbReference type="ARBA" id="ARBA00035172"/>
    </source>
</evidence>
<dbReference type="Gene3D" id="6.10.160.10">
    <property type="match status" value="1"/>
</dbReference>
<evidence type="ECO:0000256" key="6">
    <source>
        <dbReference type="RuleBase" id="RU000560"/>
    </source>
</evidence>
<proteinExistence type="inferred from homology"/>
<dbReference type="PRINTS" id="PR00062">
    <property type="entry name" value="RIBOSOMALL20"/>
</dbReference>
<evidence type="ECO:0000256" key="5">
    <source>
        <dbReference type="HAMAP-Rule" id="MF_00382"/>
    </source>
</evidence>
<keyword evidence="5 6" id="KW-0694">RNA-binding</keyword>
<reference evidence="7 8" key="1">
    <citation type="journal article" date="2016" name="Nat. Commun.">
        <title>Thousands of microbial genomes shed light on interconnected biogeochemical processes in an aquifer system.</title>
        <authorList>
            <person name="Anantharaman K."/>
            <person name="Brown C.T."/>
            <person name="Hug L.A."/>
            <person name="Sharon I."/>
            <person name="Castelle C.J."/>
            <person name="Probst A.J."/>
            <person name="Thomas B.C."/>
            <person name="Singh A."/>
            <person name="Wilkins M.J."/>
            <person name="Karaoz U."/>
            <person name="Brodie E.L."/>
            <person name="Williams K.H."/>
            <person name="Hubbard S.S."/>
            <person name="Banfield J.F."/>
        </authorList>
    </citation>
    <scope>NUCLEOTIDE SEQUENCE [LARGE SCALE GENOMIC DNA]</scope>
</reference>
<evidence type="ECO:0000256" key="1">
    <source>
        <dbReference type="ARBA" id="ARBA00007698"/>
    </source>
</evidence>
<evidence type="ECO:0000313" key="8">
    <source>
        <dbReference type="Proteomes" id="UP000179099"/>
    </source>
</evidence>
<dbReference type="GO" id="GO:0019843">
    <property type="term" value="F:rRNA binding"/>
    <property type="evidence" value="ECO:0007669"/>
    <property type="project" value="UniProtKB-UniRule"/>
</dbReference>
<accession>A0A1G2F6L8</accession>
<dbReference type="InterPro" id="IPR035566">
    <property type="entry name" value="Ribosomal_protein_bL20_C"/>
</dbReference>
<dbReference type="Pfam" id="PF00453">
    <property type="entry name" value="Ribosomal_L20"/>
    <property type="match status" value="1"/>
</dbReference>
<dbReference type="GO" id="GO:0000027">
    <property type="term" value="P:ribosomal large subunit assembly"/>
    <property type="evidence" value="ECO:0007669"/>
    <property type="project" value="UniProtKB-UniRule"/>
</dbReference>
<dbReference type="InterPro" id="IPR005813">
    <property type="entry name" value="Ribosomal_bL20"/>
</dbReference>
<gene>
    <name evidence="5" type="primary">rplT</name>
    <name evidence="7" type="ORF">A2Y98_01725</name>
</gene>
<organism evidence="7 8">
    <name type="scientific">Candidatus Portnoybacteria bacterium RBG_19FT_COMBO_36_7</name>
    <dbReference type="NCBI Taxonomy" id="1801992"/>
    <lineage>
        <taxon>Bacteria</taxon>
        <taxon>Candidatus Portnoyibacteriota</taxon>
    </lineage>
</organism>
<evidence type="ECO:0000256" key="2">
    <source>
        <dbReference type="ARBA" id="ARBA00022980"/>
    </source>
</evidence>
<dbReference type="NCBIfam" id="TIGR01032">
    <property type="entry name" value="rplT_bact"/>
    <property type="match status" value="1"/>
</dbReference>
<keyword evidence="5 6" id="KW-0699">rRNA-binding</keyword>
<dbReference type="Proteomes" id="UP000179099">
    <property type="component" value="Unassembled WGS sequence"/>
</dbReference>
<comment type="function">
    <text evidence="5 6">Binds directly to 23S ribosomal RNA and is necessary for the in vitro assembly process of the 50S ribosomal subunit. It is not involved in the protein synthesizing functions of that subunit.</text>
</comment>